<gene>
    <name evidence="5" type="primary">bamD_24</name>
    <name evidence="5" type="ORF">SDC9_123326</name>
</gene>
<keyword evidence="2" id="KW-0472">Membrane</keyword>
<dbReference type="SUPFAM" id="SSF48452">
    <property type="entry name" value="TPR-like"/>
    <property type="match status" value="1"/>
</dbReference>
<comment type="caution">
    <text evidence="5">The sequence shown here is derived from an EMBL/GenBank/DDBJ whole genome shotgun (WGS) entry which is preliminary data.</text>
</comment>
<dbReference type="InterPro" id="IPR039565">
    <property type="entry name" value="BamD-like"/>
</dbReference>
<reference evidence="5" key="1">
    <citation type="submission" date="2019-08" db="EMBL/GenBank/DDBJ databases">
        <authorList>
            <person name="Kucharzyk K."/>
            <person name="Murdoch R.W."/>
            <person name="Higgins S."/>
            <person name="Loffler F."/>
        </authorList>
    </citation>
    <scope>NUCLEOTIDE SEQUENCE</scope>
</reference>
<organism evidence="5">
    <name type="scientific">bioreactor metagenome</name>
    <dbReference type="NCBI Taxonomy" id="1076179"/>
    <lineage>
        <taxon>unclassified sequences</taxon>
        <taxon>metagenomes</taxon>
        <taxon>ecological metagenomes</taxon>
    </lineage>
</organism>
<evidence type="ECO:0000256" key="3">
    <source>
        <dbReference type="ARBA" id="ARBA00023237"/>
    </source>
</evidence>
<dbReference type="AlphaFoldDB" id="A0A645CHF3"/>
<dbReference type="InterPro" id="IPR011990">
    <property type="entry name" value="TPR-like_helical_dom_sf"/>
</dbReference>
<protein>
    <submittedName>
        <fullName evidence="5">Outer membrane protein assembly factor BamD</fullName>
    </submittedName>
</protein>
<evidence type="ECO:0000313" key="5">
    <source>
        <dbReference type="EMBL" id="MPM76328.1"/>
    </source>
</evidence>
<evidence type="ECO:0000256" key="2">
    <source>
        <dbReference type="ARBA" id="ARBA00023136"/>
    </source>
</evidence>
<keyword evidence="3" id="KW-0998">Cell outer membrane</keyword>
<name>A0A645CHF3_9ZZZZ</name>
<feature type="domain" description="Outer membrane lipoprotein BamD-like" evidence="4">
    <location>
        <begin position="32"/>
        <end position="225"/>
    </location>
</feature>
<dbReference type="InterPro" id="IPR017689">
    <property type="entry name" value="BamD"/>
</dbReference>
<dbReference type="PROSITE" id="PS51257">
    <property type="entry name" value="PROKAR_LIPOPROTEIN"/>
    <property type="match status" value="1"/>
</dbReference>
<sequence length="265" mass="31471">MKYIKIAIFSLVLALSTASCKSQFDALVQSNDVDEIYKGAFKYFNDGKYLKAADLFDRLLLSVRGTNRDDTVQFYLGLSNYKFGDYTIAEANFDQFLSVFPRSPFTEEAKYLRIECMYGSTYRYELDQNPTYKAMSAINVFLYEYPESKYLKRMRDMLVDLQERLDKKSFESAKLYYTIEDYKAAAFALKNVLKENSENQYREEVLYYIVASNYQYATNSIKEKQRERFLSLVDEYYNFVSEYPESSYRKELDKMFEQAQQYLKK</sequence>
<proteinExistence type="predicted"/>
<dbReference type="EMBL" id="VSSQ01027210">
    <property type="protein sequence ID" value="MPM76328.1"/>
    <property type="molecule type" value="Genomic_DNA"/>
</dbReference>
<dbReference type="Gene3D" id="1.25.40.10">
    <property type="entry name" value="Tetratricopeptide repeat domain"/>
    <property type="match status" value="1"/>
</dbReference>
<dbReference type="Pfam" id="PF13525">
    <property type="entry name" value="YfiO"/>
    <property type="match status" value="1"/>
</dbReference>
<accession>A0A645CHF3</accession>
<evidence type="ECO:0000256" key="1">
    <source>
        <dbReference type="ARBA" id="ARBA00022729"/>
    </source>
</evidence>
<evidence type="ECO:0000259" key="4">
    <source>
        <dbReference type="Pfam" id="PF13525"/>
    </source>
</evidence>
<dbReference type="NCBIfam" id="TIGR03302">
    <property type="entry name" value="OM_YfiO"/>
    <property type="match status" value="1"/>
</dbReference>
<keyword evidence="1" id="KW-0732">Signal</keyword>